<evidence type="ECO:0000313" key="1">
    <source>
        <dbReference type="EMBL" id="SIQ09463.1"/>
    </source>
</evidence>
<evidence type="ECO:0000313" key="4">
    <source>
        <dbReference type="Proteomes" id="UP000185725"/>
    </source>
</evidence>
<proteinExistence type="predicted"/>
<evidence type="ECO:0008006" key="7">
    <source>
        <dbReference type="Google" id="ProtNLM"/>
    </source>
</evidence>
<sequence>MLSNFVIIRVKIMKFHKIVCLFLLFFVIGIFGQQKDSISIKPLSQYPPEELKTDEFGNKYYYDARQKAKFYEINGETVVVMDELVLLNKPKFNNQLDKNYYFFLNKKLYRVYPLFLTALQQYRDIQGEMNNLDTAAKRKYVKDRQNMLADQYEKQLRDLTTTEGQVFAKLMNRATGKNVYEIIKELRGGWSAFWWNVKGKMADIDLKDQYNPHKNRTDEFLESLLQSNWNSGYLQPYPGATDFRVSK</sequence>
<dbReference type="Proteomes" id="UP000185725">
    <property type="component" value="Unassembled WGS sequence"/>
</dbReference>
<dbReference type="EMBL" id="UFVR01000004">
    <property type="protein sequence ID" value="SUX43323.1"/>
    <property type="molecule type" value="Genomic_DNA"/>
</dbReference>
<gene>
    <name evidence="2" type="ORF">NCTC13532_00262</name>
    <name evidence="3" type="ORF">NCTC13560_03197</name>
    <name evidence="1" type="ORF">SAMN05421682_102329</name>
</gene>
<dbReference type="EMBL" id="FTMF01000002">
    <property type="protein sequence ID" value="SIQ09463.1"/>
    <property type="molecule type" value="Genomic_DNA"/>
</dbReference>
<dbReference type="Pfam" id="PF14127">
    <property type="entry name" value="DUF4294"/>
    <property type="match status" value="1"/>
</dbReference>
<evidence type="ECO:0000313" key="2">
    <source>
        <dbReference type="EMBL" id="SUX43323.1"/>
    </source>
</evidence>
<dbReference type="EMBL" id="UFVS01000001">
    <property type="protein sequence ID" value="SUX45604.1"/>
    <property type="molecule type" value="Genomic_DNA"/>
</dbReference>
<organism evidence="3 6">
    <name type="scientific">Chryseobacterium indoltheticum</name>
    <dbReference type="NCBI Taxonomy" id="254"/>
    <lineage>
        <taxon>Bacteria</taxon>
        <taxon>Pseudomonadati</taxon>
        <taxon>Bacteroidota</taxon>
        <taxon>Flavobacteriia</taxon>
        <taxon>Flavobacteriales</taxon>
        <taxon>Weeksellaceae</taxon>
        <taxon>Chryseobacterium group</taxon>
        <taxon>Chryseobacterium</taxon>
    </lineage>
</organism>
<dbReference type="STRING" id="254.SAMN05421682_102329"/>
<evidence type="ECO:0000313" key="6">
    <source>
        <dbReference type="Proteomes" id="UP000255231"/>
    </source>
</evidence>
<evidence type="ECO:0000313" key="3">
    <source>
        <dbReference type="EMBL" id="SUX45604.1"/>
    </source>
</evidence>
<name>A0A381FGF8_9FLAO</name>
<evidence type="ECO:0000313" key="5">
    <source>
        <dbReference type="Proteomes" id="UP000254282"/>
    </source>
</evidence>
<reference evidence="1 4" key="1">
    <citation type="submission" date="2017-01" db="EMBL/GenBank/DDBJ databases">
        <authorList>
            <person name="Varghese N."/>
            <person name="Submissions S."/>
        </authorList>
    </citation>
    <scope>NUCLEOTIDE SEQUENCE [LARGE SCALE GENOMIC DNA]</scope>
    <source>
        <strain evidence="1 4">ATCC 27950</strain>
    </source>
</reference>
<keyword evidence="4" id="KW-1185">Reference proteome</keyword>
<dbReference type="Proteomes" id="UP000254282">
    <property type="component" value="Unassembled WGS sequence"/>
</dbReference>
<protein>
    <recommendedName>
        <fullName evidence="7">DUF4294 domain-containing protein</fullName>
    </recommendedName>
</protein>
<dbReference type="Proteomes" id="UP000255231">
    <property type="component" value="Unassembled WGS sequence"/>
</dbReference>
<dbReference type="InterPro" id="IPR025636">
    <property type="entry name" value="DUF4294"/>
</dbReference>
<reference evidence="5 6" key="2">
    <citation type="submission" date="2018-06" db="EMBL/GenBank/DDBJ databases">
        <authorList>
            <consortium name="Pathogen Informatics"/>
            <person name="Doyle S."/>
        </authorList>
    </citation>
    <scope>NUCLEOTIDE SEQUENCE [LARGE SCALE GENOMIC DNA]</scope>
    <source>
        <strain evidence="2 5">NCTC13532</strain>
        <strain evidence="3 6">NCTC13560</strain>
    </source>
</reference>
<dbReference type="AlphaFoldDB" id="A0A381FGF8"/>
<accession>A0A381FGF8</accession>